<dbReference type="Gene3D" id="2.130.10.10">
    <property type="entry name" value="YVTN repeat-like/Quinoprotein amine dehydrogenase"/>
    <property type="match status" value="1"/>
</dbReference>
<dbReference type="SUPFAM" id="SSF50978">
    <property type="entry name" value="WD40 repeat-like"/>
    <property type="match status" value="1"/>
</dbReference>
<dbReference type="Proteomes" id="UP001648503">
    <property type="component" value="Unassembled WGS sequence"/>
</dbReference>
<reference evidence="2 3" key="1">
    <citation type="submission" date="2021-02" db="EMBL/GenBank/DDBJ databases">
        <title>Variation within the Batrachochytrium salamandrivorans European outbreak.</title>
        <authorList>
            <person name="Kelly M."/>
            <person name="Pasmans F."/>
            <person name="Shea T.P."/>
            <person name="Munoz J.F."/>
            <person name="Carranza S."/>
            <person name="Cuomo C.A."/>
            <person name="Martel A."/>
        </authorList>
    </citation>
    <scope>NUCLEOTIDE SEQUENCE [LARGE SCALE GENOMIC DNA]</scope>
    <source>
        <strain evidence="2 3">AMFP18/2</strain>
    </source>
</reference>
<accession>A0ABQ8ETY5</accession>
<feature type="region of interest" description="Disordered" evidence="1">
    <location>
        <begin position="1"/>
        <end position="23"/>
    </location>
</feature>
<evidence type="ECO:0008006" key="4">
    <source>
        <dbReference type="Google" id="ProtNLM"/>
    </source>
</evidence>
<evidence type="ECO:0000256" key="1">
    <source>
        <dbReference type="SAM" id="MobiDB-lite"/>
    </source>
</evidence>
<gene>
    <name evidence="2" type="ORF">BASA50_000719</name>
</gene>
<evidence type="ECO:0000313" key="3">
    <source>
        <dbReference type="Proteomes" id="UP001648503"/>
    </source>
</evidence>
<dbReference type="InterPro" id="IPR015943">
    <property type="entry name" value="WD40/YVTN_repeat-like_dom_sf"/>
</dbReference>
<dbReference type="SMART" id="SM00320">
    <property type="entry name" value="WD40"/>
    <property type="match status" value="4"/>
</dbReference>
<organism evidence="2 3">
    <name type="scientific">Batrachochytrium salamandrivorans</name>
    <dbReference type="NCBI Taxonomy" id="1357716"/>
    <lineage>
        <taxon>Eukaryota</taxon>
        <taxon>Fungi</taxon>
        <taxon>Fungi incertae sedis</taxon>
        <taxon>Chytridiomycota</taxon>
        <taxon>Chytridiomycota incertae sedis</taxon>
        <taxon>Chytridiomycetes</taxon>
        <taxon>Rhizophydiales</taxon>
        <taxon>Rhizophydiales incertae sedis</taxon>
        <taxon>Batrachochytrium</taxon>
    </lineage>
</organism>
<dbReference type="EMBL" id="JAFCIX010000575">
    <property type="protein sequence ID" value="KAH6586255.1"/>
    <property type="molecule type" value="Genomic_DNA"/>
</dbReference>
<dbReference type="InterPro" id="IPR001680">
    <property type="entry name" value="WD40_rpt"/>
</dbReference>
<protein>
    <recommendedName>
        <fullName evidence="4">Anaphase-promoting complex subunit 4 WD40 domain-containing protein</fullName>
    </recommendedName>
</protein>
<sequence length="517" mass="56756">MPAFATASSTSGKTSNAPSKLPPISTSDSVTLCELNRKLLALTSTDDSALSLYARAEGVVYPHIVVPSQIQYPGVQEANNTRPLATLPAKSSSPLSTLSRLLESLMFDNQGNFSSERTEMDLIQSIRHIISQITAPIYHFTGMMSAETIHEVMLAKQGSGPIKNLAWHPFKQSVAIVHQNSSVHVFDLSSEVWCPREAAGLHHEFQKNVSSISWNPSGAAALAVGCRDGICLWRFQFDSSITTTLTKRVYPLIPEETSQSPQAWMTFLCAKPLAFVSCLAWSPDGRFLVAGSSADSCIVVFDIATEECEAIKRSGGPTRELRFSPDGLFLLQAFRNGGIRIWETQMWESTLLSTKYPAHSLTWLVDTRLFVFGLEGESRIGMIQMSKDAPCLDTITTPLYRLDGLVPPMTNSKKTRSRHVIRQLCVSPLGKRMLVQVDGCNELALYAIDTKPLPEFSFIGFIRGPSDGRTPSLNETSFTPGEARPECLSFASQFSRGALAGIAWNTGKLSFIPMMFN</sequence>
<evidence type="ECO:0000313" key="2">
    <source>
        <dbReference type="EMBL" id="KAH6586255.1"/>
    </source>
</evidence>
<keyword evidence="3" id="KW-1185">Reference proteome</keyword>
<dbReference type="InterPro" id="IPR036322">
    <property type="entry name" value="WD40_repeat_dom_sf"/>
</dbReference>
<proteinExistence type="predicted"/>
<dbReference type="PANTHER" id="PTHR14494">
    <property type="entry name" value="ALADIN/ADRACALIN/AAAS"/>
    <property type="match status" value="1"/>
</dbReference>
<dbReference type="InterPro" id="IPR045139">
    <property type="entry name" value="Aladin"/>
</dbReference>
<dbReference type="PANTHER" id="PTHR14494:SF0">
    <property type="entry name" value="ALADIN"/>
    <property type="match status" value="1"/>
</dbReference>
<dbReference type="Pfam" id="PF00400">
    <property type="entry name" value="WD40"/>
    <property type="match status" value="1"/>
</dbReference>
<name>A0ABQ8ETY5_9FUNG</name>
<comment type="caution">
    <text evidence="2">The sequence shown here is derived from an EMBL/GenBank/DDBJ whole genome shotgun (WGS) entry which is preliminary data.</text>
</comment>